<name>A0A2T1HXM6_9HYPH</name>
<keyword evidence="2" id="KW-0805">Transcription regulation</keyword>
<dbReference type="Pfam" id="PF00072">
    <property type="entry name" value="Response_reg"/>
    <property type="match status" value="1"/>
</dbReference>
<dbReference type="PANTHER" id="PTHR44591:SF3">
    <property type="entry name" value="RESPONSE REGULATORY DOMAIN-CONTAINING PROTEIN"/>
    <property type="match status" value="1"/>
</dbReference>
<feature type="modified residue" description="4-aspartylphosphate" evidence="4">
    <location>
        <position position="56"/>
    </location>
</feature>
<keyword evidence="1 4" id="KW-0597">Phosphoprotein</keyword>
<dbReference type="AlphaFoldDB" id="A0A2T1HXM6"/>
<organism evidence="6 7">
    <name type="scientific">Alsobacter soli</name>
    <dbReference type="NCBI Taxonomy" id="2109933"/>
    <lineage>
        <taxon>Bacteria</taxon>
        <taxon>Pseudomonadati</taxon>
        <taxon>Pseudomonadota</taxon>
        <taxon>Alphaproteobacteria</taxon>
        <taxon>Hyphomicrobiales</taxon>
        <taxon>Alsobacteraceae</taxon>
        <taxon>Alsobacter</taxon>
    </lineage>
</organism>
<reference evidence="7" key="1">
    <citation type="submission" date="2018-03" db="EMBL/GenBank/DDBJ databases">
        <authorList>
            <person name="Sun L."/>
            <person name="Liu H."/>
            <person name="Chen W."/>
            <person name="Huang K."/>
            <person name="Liu W."/>
            <person name="Gao X."/>
        </authorList>
    </citation>
    <scope>NUCLEOTIDE SEQUENCE [LARGE SCALE GENOMIC DNA]</scope>
    <source>
        <strain evidence="7">SH9</strain>
    </source>
</reference>
<evidence type="ECO:0000313" key="7">
    <source>
        <dbReference type="Proteomes" id="UP000239772"/>
    </source>
</evidence>
<sequence length="130" mass="14116">MVRYMKRLLVVDDDPLMGEMAKGFLQNPNTEVHVARSGEEALNLLSGGRFDLIMTDIDMGKLDGLALLRQVRLSPTHAKVAVLVISGRKDLASIDAAHALGAASFVSKPVNWRLLPYKIRAMLSATSDAA</sequence>
<dbReference type="CDD" id="cd00156">
    <property type="entry name" value="REC"/>
    <property type="match status" value="1"/>
</dbReference>
<keyword evidence="3" id="KW-0804">Transcription</keyword>
<gene>
    <name evidence="6" type="ORF">SLNSH_03990</name>
</gene>
<dbReference type="PROSITE" id="PS50110">
    <property type="entry name" value="RESPONSE_REGULATORY"/>
    <property type="match status" value="1"/>
</dbReference>
<dbReference type="InterPro" id="IPR050595">
    <property type="entry name" value="Bact_response_regulator"/>
</dbReference>
<dbReference type="Proteomes" id="UP000239772">
    <property type="component" value="Unassembled WGS sequence"/>
</dbReference>
<evidence type="ECO:0000256" key="3">
    <source>
        <dbReference type="ARBA" id="ARBA00023163"/>
    </source>
</evidence>
<accession>A0A2T1HXM6</accession>
<evidence type="ECO:0000256" key="4">
    <source>
        <dbReference type="PROSITE-ProRule" id="PRU00169"/>
    </source>
</evidence>
<comment type="caution">
    <text evidence="6">The sequence shown here is derived from an EMBL/GenBank/DDBJ whole genome shotgun (WGS) entry which is preliminary data.</text>
</comment>
<keyword evidence="7" id="KW-1185">Reference proteome</keyword>
<dbReference type="Gene3D" id="3.40.50.2300">
    <property type="match status" value="1"/>
</dbReference>
<evidence type="ECO:0000256" key="2">
    <source>
        <dbReference type="ARBA" id="ARBA00023015"/>
    </source>
</evidence>
<evidence type="ECO:0000313" key="6">
    <source>
        <dbReference type="EMBL" id="PSC06447.1"/>
    </source>
</evidence>
<evidence type="ECO:0000256" key="1">
    <source>
        <dbReference type="ARBA" id="ARBA00022553"/>
    </source>
</evidence>
<feature type="domain" description="Response regulatory" evidence="5">
    <location>
        <begin position="7"/>
        <end position="123"/>
    </location>
</feature>
<proteinExistence type="predicted"/>
<dbReference type="EMBL" id="PVZS01000003">
    <property type="protein sequence ID" value="PSC06447.1"/>
    <property type="molecule type" value="Genomic_DNA"/>
</dbReference>
<dbReference type="PANTHER" id="PTHR44591">
    <property type="entry name" value="STRESS RESPONSE REGULATOR PROTEIN 1"/>
    <property type="match status" value="1"/>
</dbReference>
<protein>
    <submittedName>
        <fullName evidence="6">Response regulator</fullName>
    </submittedName>
</protein>
<evidence type="ECO:0000259" key="5">
    <source>
        <dbReference type="PROSITE" id="PS50110"/>
    </source>
</evidence>
<dbReference type="GO" id="GO:0000160">
    <property type="term" value="P:phosphorelay signal transduction system"/>
    <property type="evidence" value="ECO:0007669"/>
    <property type="project" value="InterPro"/>
</dbReference>
<dbReference type="InterPro" id="IPR001789">
    <property type="entry name" value="Sig_transdc_resp-reg_receiver"/>
</dbReference>
<dbReference type="InterPro" id="IPR011006">
    <property type="entry name" value="CheY-like_superfamily"/>
</dbReference>
<dbReference type="SUPFAM" id="SSF52172">
    <property type="entry name" value="CheY-like"/>
    <property type="match status" value="1"/>
</dbReference>
<dbReference type="SMART" id="SM00448">
    <property type="entry name" value="REC"/>
    <property type="match status" value="1"/>
</dbReference>